<sequence length="466" mass="49870" precursor="true">MRPSPVAWLAALAAAPLSLAPAAMAAGELNQPGMIATTDFEYGDYYGAADGSPSDAIPPAPLPSATIQASSPAPNAFAAVGATPCCDLCETDCADACGGDVCCGSSCGGGGFSFCPFHCNLGEPFAVSSLVLNECSPWFFGGWTQAGIHTENTRFSVEDNDALAFNDHPGRINLHQQWLYFGKNADGSDGLDWGFRADIMYGTDAVKTQAFGGNPGTWDYQNGWDRGGGYGGALPQLYGELACGDWSVKMGHFFTLVGYEVVAAPDNFFYSHAFTMFNSEPFTHTGALATYSGFENVEFYGGWVAGWDTGFTQNQGGSMWLGGASVGVTDNVNLTYINYIGNFGAKSAGETGYGHSVVANCTISDRLNYVFQSDYVDAGDVTGFDSIGVNQYLFYSFNDCLAAGARMEWYKLDGTSYQGLTYGLNYKCHSNIIVRPELRHNWTNENDADLADFNQTVFGVDAIFTY</sequence>
<organism evidence="2 3">
    <name type="scientific">Pirellulimonas nuda</name>
    <dbReference type="NCBI Taxonomy" id="2528009"/>
    <lineage>
        <taxon>Bacteria</taxon>
        <taxon>Pseudomonadati</taxon>
        <taxon>Planctomycetota</taxon>
        <taxon>Planctomycetia</taxon>
        <taxon>Pirellulales</taxon>
        <taxon>Lacipirellulaceae</taxon>
        <taxon>Pirellulimonas</taxon>
    </lineage>
</organism>
<evidence type="ECO:0000313" key="2">
    <source>
        <dbReference type="EMBL" id="QDU88634.1"/>
    </source>
</evidence>
<evidence type="ECO:0008006" key="4">
    <source>
        <dbReference type="Google" id="ProtNLM"/>
    </source>
</evidence>
<accession>A0A518DAX4</accession>
<dbReference type="AlphaFoldDB" id="A0A518DAX4"/>
<proteinExistence type="predicted"/>
<keyword evidence="1" id="KW-0732">Signal</keyword>
<feature type="signal peptide" evidence="1">
    <location>
        <begin position="1"/>
        <end position="25"/>
    </location>
</feature>
<reference evidence="2 3" key="1">
    <citation type="submission" date="2019-02" db="EMBL/GenBank/DDBJ databases">
        <title>Deep-cultivation of Planctomycetes and their phenomic and genomic characterization uncovers novel biology.</title>
        <authorList>
            <person name="Wiegand S."/>
            <person name="Jogler M."/>
            <person name="Boedeker C."/>
            <person name="Pinto D."/>
            <person name="Vollmers J."/>
            <person name="Rivas-Marin E."/>
            <person name="Kohn T."/>
            <person name="Peeters S.H."/>
            <person name="Heuer A."/>
            <person name="Rast P."/>
            <person name="Oberbeckmann S."/>
            <person name="Bunk B."/>
            <person name="Jeske O."/>
            <person name="Meyerdierks A."/>
            <person name="Storesund J.E."/>
            <person name="Kallscheuer N."/>
            <person name="Luecker S."/>
            <person name="Lage O.M."/>
            <person name="Pohl T."/>
            <person name="Merkel B.J."/>
            <person name="Hornburger P."/>
            <person name="Mueller R.-W."/>
            <person name="Bruemmer F."/>
            <person name="Labrenz M."/>
            <person name="Spormann A.M."/>
            <person name="Op den Camp H."/>
            <person name="Overmann J."/>
            <person name="Amann R."/>
            <person name="Jetten M.S.M."/>
            <person name="Mascher T."/>
            <person name="Medema M.H."/>
            <person name="Devos D.P."/>
            <person name="Kaster A.-K."/>
            <person name="Ovreas L."/>
            <person name="Rohde M."/>
            <person name="Galperin M.Y."/>
            <person name="Jogler C."/>
        </authorList>
    </citation>
    <scope>NUCLEOTIDE SEQUENCE [LARGE SCALE GENOMIC DNA]</scope>
    <source>
        <strain evidence="2 3">Pla175</strain>
    </source>
</reference>
<feature type="chain" id="PRO_5022127026" description="Secreted protein" evidence="1">
    <location>
        <begin position="26"/>
        <end position="466"/>
    </location>
</feature>
<dbReference type="OrthoDB" id="9775763at2"/>
<keyword evidence="3" id="KW-1185">Reference proteome</keyword>
<dbReference type="InterPro" id="IPR011486">
    <property type="entry name" value="BBP2"/>
</dbReference>
<evidence type="ECO:0000256" key="1">
    <source>
        <dbReference type="SAM" id="SignalP"/>
    </source>
</evidence>
<evidence type="ECO:0000313" key="3">
    <source>
        <dbReference type="Proteomes" id="UP000317429"/>
    </source>
</evidence>
<protein>
    <recommendedName>
        <fullName evidence="4">Secreted protein</fullName>
    </recommendedName>
</protein>
<name>A0A518DAX4_9BACT</name>
<dbReference type="Pfam" id="PF07642">
    <property type="entry name" value="BBP2"/>
    <property type="match status" value="1"/>
</dbReference>
<dbReference type="KEGG" id="pnd:Pla175_20140"/>
<gene>
    <name evidence="2" type="ORF">Pla175_20140</name>
</gene>
<dbReference type="Proteomes" id="UP000317429">
    <property type="component" value="Chromosome"/>
</dbReference>
<dbReference type="SUPFAM" id="SSF56935">
    <property type="entry name" value="Porins"/>
    <property type="match status" value="1"/>
</dbReference>
<dbReference type="EMBL" id="CP036291">
    <property type="protein sequence ID" value="QDU88634.1"/>
    <property type="molecule type" value="Genomic_DNA"/>
</dbReference>
<dbReference type="RefSeq" id="WP_145283754.1">
    <property type="nucleotide sequence ID" value="NZ_CP036291.1"/>
</dbReference>